<evidence type="ECO:0000313" key="15">
    <source>
        <dbReference type="EMBL" id="QGZ41765.1"/>
    </source>
</evidence>
<dbReference type="CDD" id="cd17546">
    <property type="entry name" value="REC_hyHK_CKI1_RcsC-like"/>
    <property type="match status" value="1"/>
</dbReference>
<evidence type="ECO:0000259" key="14">
    <source>
        <dbReference type="PROSITE" id="PS50894"/>
    </source>
</evidence>
<dbReference type="Pfam" id="PF02518">
    <property type="entry name" value="HATPase_c"/>
    <property type="match status" value="1"/>
</dbReference>
<feature type="domain" description="Histidine kinase" evidence="12">
    <location>
        <begin position="891"/>
        <end position="1114"/>
    </location>
</feature>
<evidence type="ECO:0000259" key="13">
    <source>
        <dbReference type="PROSITE" id="PS50110"/>
    </source>
</evidence>
<accession>A0A562Q4W4</accession>
<organism evidence="16 17">
    <name type="scientific">Pseudoduganella flava</name>
    <dbReference type="NCBI Taxonomy" id="871742"/>
    <lineage>
        <taxon>Bacteria</taxon>
        <taxon>Pseudomonadati</taxon>
        <taxon>Pseudomonadota</taxon>
        <taxon>Betaproteobacteria</taxon>
        <taxon>Burkholderiales</taxon>
        <taxon>Oxalobacteraceae</taxon>
        <taxon>Telluria group</taxon>
        <taxon>Pseudoduganella</taxon>
    </lineage>
</organism>
<keyword evidence="3 10" id="KW-0597">Phosphoprotein</keyword>
<dbReference type="InterPro" id="IPR036890">
    <property type="entry name" value="HATPase_C_sf"/>
</dbReference>
<dbReference type="RefSeq" id="WP_145873150.1">
    <property type="nucleotide sequence ID" value="NZ_CP046904.1"/>
</dbReference>
<dbReference type="SUPFAM" id="SSF52172">
    <property type="entry name" value="CheY-like"/>
    <property type="match status" value="1"/>
</dbReference>
<evidence type="ECO:0000256" key="1">
    <source>
        <dbReference type="ARBA" id="ARBA00000085"/>
    </source>
</evidence>
<comment type="catalytic activity">
    <reaction evidence="1">
        <text>ATP + protein L-histidine = ADP + protein N-phospho-L-histidine.</text>
        <dbReference type="EC" id="2.7.13.3"/>
    </reaction>
</comment>
<reference evidence="15 18" key="3">
    <citation type="submission" date="2019-12" db="EMBL/GenBank/DDBJ databases">
        <title>Draft Genome Sequences of Six Type Strains of the Genus Massilia.</title>
        <authorList>
            <person name="Miess H."/>
            <person name="Frediansyah A."/>
            <person name="Goeker M."/>
            <person name="Gross H."/>
        </authorList>
    </citation>
    <scope>NUCLEOTIDE SEQUENCE [LARGE SCALE GENOMIC DNA]</scope>
    <source>
        <strain evidence="15 18">DSM 26639</strain>
    </source>
</reference>
<evidence type="ECO:0000313" key="18">
    <source>
        <dbReference type="Proteomes" id="UP000437862"/>
    </source>
</evidence>
<evidence type="ECO:0000256" key="3">
    <source>
        <dbReference type="ARBA" id="ARBA00022553"/>
    </source>
</evidence>
<dbReference type="OrthoDB" id="5477914at2"/>
<dbReference type="PROSITE" id="PS50110">
    <property type="entry name" value="RESPONSE_REGULATORY"/>
    <property type="match status" value="1"/>
</dbReference>
<evidence type="ECO:0000256" key="10">
    <source>
        <dbReference type="PROSITE-ProRule" id="PRU00169"/>
    </source>
</evidence>
<dbReference type="Gene3D" id="3.30.565.10">
    <property type="entry name" value="Histidine kinase-like ATPase, C-terminal domain"/>
    <property type="match status" value="1"/>
</dbReference>
<dbReference type="FunFam" id="3.30.565.10:FF:000010">
    <property type="entry name" value="Sensor histidine kinase RcsC"/>
    <property type="match status" value="1"/>
</dbReference>
<dbReference type="PRINTS" id="PR00344">
    <property type="entry name" value="BCTRLSENSOR"/>
</dbReference>
<keyword evidence="6" id="KW-0843">Virulence</keyword>
<dbReference type="InterPro" id="IPR008207">
    <property type="entry name" value="Sig_transdc_His_kin_Hpt_dom"/>
</dbReference>
<dbReference type="PROSITE" id="PS51257">
    <property type="entry name" value="PROKAR_LIPOPROTEIN"/>
    <property type="match status" value="1"/>
</dbReference>
<feature type="domain" description="HPt" evidence="14">
    <location>
        <begin position="1312"/>
        <end position="1407"/>
    </location>
</feature>
<dbReference type="Proteomes" id="UP000437862">
    <property type="component" value="Chromosome"/>
</dbReference>
<dbReference type="InterPro" id="IPR011006">
    <property type="entry name" value="CheY-like_superfamily"/>
</dbReference>
<evidence type="ECO:0000256" key="8">
    <source>
        <dbReference type="ARBA" id="ARBA00070152"/>
    </source>
</evidence>
<dbReference type="Gene3D" id="3.40.50.2300">
    <property type="match status" value="1"/>
</dbReference>
<evidence type="ECO:0000256" key="11">
    <source>
        <dbReference type="SAM" id="SignalP"/>
    </source>
</evidence>
<dbReference type="InterPro" id="IPR005467">
    <property type="entry name" value="His_kinase_dom"/>
</dbReference>
<dbReference type="Gene3D" id="2.60.40.10">
    <property type="entry name" value="Immunoglobulins"/>
    <property type="match status" value="1"/>
</dbReference>
<dbReference type="Gene3D" id="1.20.120.160">
    <property type="entry name" value="HPT domain"/>
    <property type="match status" value="1"/>
</dbReference>
<dbReference type="InterPro" id="IPR036116">
    <property type="entry name" value="FN3_sf"/>
</dbReference>
<dbReference type="EMBL" id="VLKW01000001">
    <property type="protein sequence ID" value="TWI51768.1"/>
    <property type="molecule type" value="Genomic_DNA"/>
</dbReference>
<evidence type="ECO:0000256" key="2">
    <source>
        <dbReference type="ARBA" id="ARBA00012438"/>
    </source>
</evidence>
<dbReference type="Pfam" id="PF01627">
    <property type="entry name" value="Hpt"/>
    <property type="match status" value="1"/>
</dbReference>
<dbReference type="FunFam" id="2.60.40.10:FF:000791">
    <property type="entry name" value="Two-component system sensor histidine kinase/response regulator"/>
    <property type="match status" value="1"/>
</dbReference>
<evidence type="ECO:0000256" key="9">
    <source>
        <dbReference type="PROSITE-ProRule" id="PRU00110"/>
    </source>
</evidence>
<dbReference type="InterPro" id="IPR036097">
    <property type="entry name" value="HisK_dim/P_sf"/>
</dbReference>
<evidence type="ECO:0000259" key="12">
    <source>
        <dbReference type="PROSITE" id="PS50109"/>
    </source>
</evidence>
<dbReference type="PROSITE" id="PS50894">
    <property type="entry name" value="HPT"/>
    <property type="match status" value="1"/>
</dbReference>
<dbReference type="InterPro" id="IPR003661">
    <property type="entry name" value="HisK_dim/P_dom"/>
</dbReference>
<dbReference type="Pfam" id="PF00512">
    <property type="entry name" value="HisKA"/>
    <property type="match status" value="1"/>
</dbReference>
<keyword evidence="4 11" id="KW-0732">Signal</keyword>
<reference evidence="16 17" key="1">
    <citation type="journal article" date="2015" name="Stand. Genomic Sci.">
        <title>Genomic Encyclopedia of Bacterial and Archaeal Type Strains, Phase III: the genomes of soil and plant-associated and newly described type strains.</title>
        <authorList>
            <person name="Whitman W.B."/>
            <person name="Woyke T."/>
            <person name="Klenk H.P."/>
            <person name="Zhou Y."/>
            <person name="Lilburn T.G."/>
            <person name="Beck B.J."/>
            <person name="De Vos P."/>
            <person name="Vandamme P."/>
            <person name="Eisen J.A."/>
            <person name="Garrity G."/>
            <person name="Hugenholtz P."/>
            <person name="Kyrpides N.C."/>
        </authorList>
    </citation>
    <scope>NUCLEOTIDE SEQUENCE [LARGE SCALE GENOMIC DNA]</scope>
    <source>
        <strain evidence="16 17">CGMCC 1.10685</strain>
    </source>
</reference>
<gene>
    <name evidence="15" type="ORF">GO485_23710</name>
    <name evidence="16" type="ORF">IP92_00756</name>
</gene>
<feature type="chain" id="PRO_5044618211" description="Virulence sensor protein BvgS" evidence="11">
    <location>
        <begin position="26"/>
        <end position="1407"/>
    </location>
</feature>
<dbReference type="InterPro" id="IPR011123">
    <property type="entry name" value="Y_Y_Y"/>
</dbReference>
<dbReference type="CDD" id="cd16922">
    <property type="entry name" value="HATPase_EvgS-ArcB-TorS-like"/>
    <property type="match status" value="1"/>
</dbReference>
<name>A0A562Q4W4_9BURK</name>
<feature type="domain" description="Response regulatory" evidence="13">
    <location>
        <begin position="1134"/>
        <end position="1256"/>
    </location>
</feature>
<evidence type="ECO:0000256" key="7">
    <source>
        <dbReference type="ARBA" id="ARBA00058004"/>
    </source>
</evidence>
<dbReference type="SUPFAM" id="SSF47226">
    <property type="entry name" value="Histidine-containing phosphotransfer domain, HPT domain"/>
    <property type="match status" value="1"/>
</dbReference>
<dbReference type="EC" id="2.7.13.3" evidence="2"/>
<dbReference type="InterPro" id="IPR003594">
    <property type="entry name" value="HATPase_dom"/>
</dbReference>
<dbReference type="GO" id="GO:0000155">
    <property type="term" value="F:phosphorelay sensor kinase activity"/>
    <property type="evidence" value="ECO:0007669"/>
    <property type="project" value="InterPro"/>
</dbReference>
<keyword evidence="16" id="KW-0418">Kinase</keyword>
<reference evidence="16" key="2">
    <citation type="submission" date="2019-07" db="EMBL/GenBank/DDBJ databases">
        <authorList>
            <person name="Whitman W."/>
            <person name="Huntemann M."/>
            <person name="Clum A."/>
            <person name="Pillay M."/>
            <person name="Palaniappan K."/>
            <person name="Varghese N."/>
            <person name="Mikhailova N."/>
            <person name="Stamatis D."/>
            <person name="Reddy T."/>
            <person name="Daum C."/>
            <person name="Shapiro N."/>
            <person name="Ivanova N."/>
            <person name="Kyrpides N."/>
            <person name="Woyke T."/>
        </authorList>
    </citation>
    <scope>NUCLEOTIDE SEQUENCE</scope>
    <source>
        <strain evidence="16">CGMCC 1.10685</strain>
    </source>
</reference>
<dbReference type="InterPro" id="IPR011110">
    <property type="entry name" value="Reg_prop"/>
</dbReference>
<protein>
    <recommendedName>
        <fullName evidence="8">Virulence sensor protein BvgS</fullName>
        <ecNumber evidence="2">2.7.13.3</ecNumber>
    </recommendedName>
</protein>
<dbReference type="Proteomes" id="UP000315112">
    <property type="component" value="Unassembled WGS sequence"/>
</dbReference>
<dbReference type="PROSITE" id="PS50109">
    <property type="entry name" value="HIS_KIN"/>
    <property type="match status" value="1"/>
</dbReference>
<keyword evidence="16" id="KW-0808">Transferase</keyword>
<keyword evidence="18" id="KW-1185">Reference proteome</keyword>
<comment type="function">
    <text evidence="7">Member of the two-component regulatory system BvgS/BvgA. Phosphorylates BvgA via a four-step phosphorelay in response to environmental signals.</text>
</comment>
<dbReference type="InterPro" id="IPR015943">
    <property type="entry name" value="WD40/YVTN_repeat-like_dom_sf"/>
</dbReference>
<dbReference type="SUPFAM" id="SSF47384">
    <property type="entry name" value="Homodimeric domain of signal transducing histidine kinase"/>
    <property type="match status" value="1"/>
</dbReference>
<dbReference type="InterPro" id="IPR001789">
    <property type="entry name" value="Sig_transdc_resp-reg_receiver"/>
</dbReference>
<dbReference type="Pfam" id="PF00072">
    <property type="entry name" value="Response_reg"/>
    <property type="match status" value="1"/>
</dbReference>
<evidence type="ECO:0000313" key="17">
    <source>
        <dbReference type="Proteomes" id="UP000315112"/>
    </source>
</evidence>
<evidence type="ECO:0000256" key="6">
    <source>
        <dbReference type="ARBA" id="ARBA00023026"/>
    </source>
</evidence>
<dbReference type="PANTHER" id="PTHR45339:SF3">
    <property type="entry name" value="HISTIDINE KINASE"/>
    <property type="match status" value="1"/>
</dbReference>
<dbReference type="CDD" id="cd00063">
    <property type="entry name" value="FN3"/>
    <property type="match status" value="1"/>
</dbReference>
<feature type="modified residue" description="4-aspartylphosphate" evidence="10">
    <location>
        <position position="1183"/>
    </location>
</feature>
<dbReference type="SMART" id="SM00387">
    <property type="entry name" value="HATPase_c"/>
    <property type="match status" value="1"/>
</dbReference>
<evidence type="ECO:0000313" key="16">
    <source>
        <dbReference type="EMBL" id="TWI51768.1"/>
    </source>
</evidence>
<dbReference type="CDD" id="cd00082">
    <property type="entry name" value="HisKA"/>
    <property type="match status" value="1"/>
</dbReference>
<dbReference type="GO" id="GO:0005886">
    <property type="term" value="C:plasma membrane"/>
    <property type="evidence" value="ECO:0007669"/>
    <property type="project" value="UniProtKB-SubCell"/>
</dbReference>
<feature type="signal peptide" evidence="11">
    <location>
        <begin position="1"/>
        <end position="25"/>
    </location>
</feature>
<dbReference type="SMART" id="SM00448">
    <property type="entry name" value="REC"/>
    <property type="match status" value="1"/>
</dbReference>
<sequence length="1407" mass="154232">MARLFRCLPHVLLLCFALACQTVLAVPPRTLRFEQLSVEDGLPQESVLAIAQDRQGFIWFGTQAGLARFDGYRTVVYQHALADPHGLAENWVRVLHVDPSGRLWIGTDNGLDLFDPLTQRFTHYRPAEPEERGNGNRHVRAIVDDDAGGLWLGTADGLQRFNPATGRYTIWHNTVGDPHSLGHDQINALARDAAGRLWIGTPAGIDVLAPGSAQFEHFAANGGGKGRGLPVQALLVDRGQNLWVGTHAGLERWRLDAAGQPPRRERMPDQAGMPAITVIALYQDVDGTIWVGTRNDGLYRWRPEAGRFASYRHEVGDPHSLGDDYVSALFRDRVGTFWVGTWYNGVSRVDLSSGGFSRLVKDPDDHGTLKDNRVRAIVDAGGGKLWVGNDDGLSLYDPVSGASRLYVLPLGGGHGDAHVTALWREPGGTVWVGSRAGVRTFDPATGTFGPLLLSRGNPELDTVRFIYGDRAGMVWVSSKAGLYRLDPASGGMLAFRHDPNDPHSLADNTVRPVLEDRAGNLWVGTFNGLDLLDRRTGRFTHVQHDPNDPASLSHNEVHYLYEDSAGALWVGTAAGLNRMRRGADGAVSFSRYTRRDGLADDSIAAILADAQGKLWLSTNIGLTSLDPATGRVRNYAGADGTIEGAYFDGSALAARDGILYFGGFNGITAFDPTAVRPNGIAPAVAITDFQIFNESLRPGARRPDGRVPLQRAIEATRELTLQQQDSVFSLEFAALHFASPQNNRFAYQLEGFDRDWVSTGANKRFATYTNLDPGRYVFRVKAANKDGVWGEPTELAITIMPPMWKTWWFRTAVLLSVLGGAFVLYRARVQALRSQRSRLERQVSLRTAEVEMKNRLLTQQTRELEQRDEWLSHEKQRAEDATRQKSEFLANMSHEMRTPLAGVIGMLGFALRDPTLQPATREQIERGQANAQSLLSIINDLLDFSKIEAGKLTIEKIDFSLAAAVENVVSLFEEQAAAQGIEFRVDYERDLPHFVVGDPMRLRQVLVNLVGNAFKFTQRGHVALRVARVGATDGGCALIRFTVEDTGIGIPPAELPRLFEKFEQADATTTRRYGGTGLGLAICRQLVNLMGGEIGAISAPDEGSVFTFTLPLCDGVPPPLVPQLPRAPHTHRLKVLCAEDFPTNQIIIRMMLEDLGHSVDIVGNGALAVAACAHTRYDLILMDGRMPEMDGPTATRVIRAGGPVGAPVRDRDVTIIALTANVSEEDRSRYLASGMNDFLTKPIDEGALHLQLTRAIERQLRRGLELEPMPAQPHAPRPSVAELDAMFGVDTGQPPLQRPLQRPLPAIDQEAADALRLRLRDAFIADLPGRLDELDAALAAADADAAGRLFHGMKGSAAYLQEMELHALCAELERAADRALWQAIQQKLPRLHAMLGRILTPAGTQGR</sequence>
<dbReference type="SMART" id="SM00388">
    <property type="entry name" value="HisKA"/>
    <property type="match status" value="1"/>
</dbReference>
<dbReference type="SUPFAM" id="SSF63829">
    <property type="entry name" value="Calcium-dependent phosphotriesterase"/>
    <property type="match status" value="4"/>
</dbReference>
<evidence type="ECO:0000256" key="5">
    <source>
        <dbReference type="ARBA" id="ARBA00023012"/>
    </source>
</evidence>
<dbReference type="PANTHER" id="PTHR45339">
    <property type="entry name" value="HYBRID SIGNAL TRANSDUCTION HISTIDINE KINASE J"/>
    <property type="match status" value="1"/>
</dbReference>
<dbReference type="Pfam" id="PF07494">
    <property type="entry name" value="Reg_prop"/>
    <property type="match status" value="7"/>
</dbReference>
<dbReference type="EMBL" id="CP046904">
    <property type="protein sequence ID" value="QGZ41765.1"/>
    <property type="molecule type" value="Genomic_DNA"/>
</dbReference>
<dbReference type="Gene3D" id="1.10.287.130">
    <property type="match status" value="1"/>
</dbReference>
<dbReference type="InterPro" id="IPR013783">
    <property type="entry name" value="Ig-like_fold"/>
</dbReference>
<dbReference type="Pfam" id="PF07495">
    <property type="entry name" value="Y_Y_Y"/>
    <property type="match status" value="1"/>
</dbReference>
<dbReference type="InterPro" id="IPR003961">
    <property type="entry name" value="FN3_dom"/>
</dbReference>
<evidence type="ECO:0000256" key="4">
    <source>
        <dbReference type="ARBA" id="ARBA00022729"/>
    </source>
</evidence>
<dbReference type="SUPFAM" id="SSF55874">
    <property type="entry name" value="ATPase domain of HSP90 chaperone/DNA topoisomerase II/histidine kinase"/>
    <property type="match status" value="1"/>
</dbReference>
<dbReference type="InterPro" id="IPR004358">
    <property type="entry name" value="Sig_transdc_His_kin-like_C"/>
</dbReference>
<dbReference type="GO" id="GO:0005524">
    <property type="term" value="F:ATP binding"/>
    <property type="evidence" value="ECO:0007669"/>
    <property type="project" value="UniProtKB-KW"/>
</dbReference>
<dbReference type="SUPFAM" id="SSF49265">
    <property type="entry name" value="Fibronectin type III"/>
    <property type="match status" value="1"/>
</dbReference>
<dbReference type="Gene3D" id="2.130.10.10">
    <property type="entry name" value="YVTN repeat-like/Quinoprotein amine dehydrogenase"/>
    <property type="match status" value="4"/>
</dbReference>
<proteinExistence type="predicted"/>
<feature type="modified residue" description="Phosphohistidine" evidence="9">
    <location>
        <position position="1351"/>
    </location>
</feature>
<dbReference type="InterPro" id="IPR036641">
    <property type="entry name" value="HPT_dom_sf"/>
</dbReference>
<keyword evidence="5" id="KW-0902">Two-component regulatory system</keyword>